<dbReference type="GO" id="GO:0015232">
    <property type="term" value="F:heme transmembrane transporter activity"/>
    <property type="evidence" value="ECO:0007669"/>
    <property type="project" value="InterPro"/>
</dbReference>
<dbReference type="RefSeq" id="WP_013121120.1">
    <property type="nucleotide sequence ID" value="NZ_LGTE01000003.1"/>
</dbReference>
<feature type="transmembrane region" description="Helical" evidence="8">
    <location>
        <begin position="128"/>
        <end position="154"/>
    </location>
</feature>
<sequence length="221" mass="24292">MFRQLRLLIWKDLRSELRRKEQVGGVLLFVLLATLILNFALPPAKEVKMWVPGIIWVIFVFAGTIGLNKAFTPEKENGCLAGLTLAVGPGMIFLSKAMTTVVLLLTVEAVTFPLIMLLFSYKPEGSLLLFAIVAIFVTTGFASIGVFIAALTSYTKNSELLLPVLLFPLLVPLVIGAVEISVALLNGQPAAEWLGWLKLVGAFDLIYLVVPWLLFDYLVEV</sequence>
<evidence type="ECO:0000313" key="9">
    <source>
        <dbReference type="EMBL" id="KNZ70608.1"/>
    </source>
</evidence>
<evidence type="ECO:0000256" key="8">
    <source>
        <dbReference type="SAM" id="Phobius"/>
    </source>
</evidence>
<dbReference type="PANTHER" id="PTHR30070:SF1">
    <property type="entry name" value="CYTOCHROME C BIOGENESIS B-RELATED"/>
    <property type="match status" value="1"/>
</dbReference>
<dbReference type="PRINTS" id="PR01414">
    <property type="entry name" value="CCMBBIOGNSIS"/>
</dbReference>
<comment type="similarity">
    <text evidence="2">Belongs to the CcmB/CycW/HelB family.</text>
</comment>
<evidence type="ECO:0000256" key="1">
    <source>
        <dbReference type="ARBA" id="ARBA00004141"/>
    </source>
</evidence>
<feature type="transmembrane region" description="Helical" evidence="8">
    <location>
        <begin position="196"/>
        <end position="215"/>
    </location>
</feature>
<evidence type="ECO:0000256" key="7">
    <source>
        <dbReference type="ARBA" id="ARBA00023136"/>
    </source>
</evidence>
<keyword evidence="6 8" id="KW-1133">Transmembrane helix</keyword>
<reference evidence="10" key="1">
    <citation type="submission" date="2015-07" db="EMBL/GenBank/DDBJ databases">
        <title>Complete Genome of Thermincola ferriacetica strain Z-0001T.</title>
        <authorList>
            <person name="Lusk B."/>
            <person name="Badalamenti J.P."/>
            <person name="Parameswaran P."/>
            <person name="Bond D.R."/>
            <person name="Torres C.I."/>
        </authorList>
    </citation>
    <scope>NUCLEOTIDE SEQUENCE [LARGE SCALE GENOMIC DNA]</scope>
    <source>
        <strain evidence="10">Z-0001</strain>
    </source>
</reference>
<dbReference type="GO" id="GO:0005886">
    <property type="term" value="C:plasma membrane"/>
    <property type="evidence" value="ECO:0007669"/>
    <property type="project" value="TreeGrafter"/>
</dbReference>
<accession>A0A0L6W5G3</accession>
<keyword evidence="4 8" id="KW-0812">Transmembrane</keyword>
<dbReference type="EMBL" id="LGTE01000003">
    <property type="protein sequence ID" value="KNZ70608.1"/>
    <property type="molecule type" value="Genomic_DNA"/>
</dbReference>
<feature type="transmembrane region" description="Helical" evidence="8">
    <location>
        <begin position="79"/>
        <end position="95"/>
    </location>
</feature>
<dbReference type="InterPro" id="IPR003544">
    <property type="entry name" value="Cyt_c_biogenesis_CcmB"/>
</dbReference>
<name>A0A0L6W5G3_9FIRM</name>
<keyword evidence="3" id="KW-0813">Transport</keyword>
<dbReference type="Proteomes" id="UP000037175">
    <property type="component" value="Unassembled WGS sequence"/>
</dbReference>
<evidence type="ECO:0000313" key="10">
    <source>
        <dbReference type="Proteomes" id="UP000037175"/>
    </source>
</evidence>
<feature type="transmembrane region" description="Helical" evidence="8">
    <location>
        <begin position="101"/>
        <end position="121"/>
    </location>
</feature>
<feature type="transmembrane region" description="Helical" evidence="8">
    <location>
        <begin position="21"/>
        <end position="41"/>
    </location>
</feature>
<evidence type="ECO:0000256" key="2">
    <source>
        <dbReference type="ARBA" id="ARBA00010544"/>
    </source>
</evidence>
<dbReference type="AlphaFoldDB" id="A0A0L6W5G3"/>
<keyword evidence="7 8" id="KW-0472">Membrane</keyword>
<dbReference type="GO" id="GO:0017004">
    <property type="term" value="P:cytochrome complex assembly"/>
    <property type="evidence" value="ECO:0007669"/>
    <property type="project" value="UniProtKB-KW"/>
</dbReference>
<feature type="transmembrane region" description="Helical" evidence="8">
    <location>
        <begin position="160"/>
        <end position="184"/>
    </location>
</feature>
<dbReference type="PANTHER" id="PTHR30070">
    <property type="entry name" value="HEME EXPORTER PROTEIN B"/>
    <property type="match status" value="1"/>
</dbReference>
<evidence type="ECO:0000256" key="3">
    <source>
        <dbReference type="ARBA" id="ARBA00022448"/>
    </source>
</evidence>
<feature type="transmembrane region" description="Helical" evidence="8">
    <location>
        <begin position="47"/>
        <end position="67"/>
    </location>
</feature>
<proteinExistence type="inferred from homology"/>
<comment type="subcellular location">
    <subcellularLocation>
        <location evidence="1">Membrane</location>
        <topology evidence="1">Multi-pass membrane protein</topology>
    </subcellularLocation>
</comment>
<evidence type="ECO:0000256" key="6">
    <source>
        <dbReference type="ARBA" id="ARBA00022989"/>
    </source>
</evidence>
<dbReference type="Pfam" id="PF03379">
    <property type="entry name" value="CcmB"/>
    <property type="match status" value="1"/>
</dbReference>
<protein>
    <submittedName>
        <fullName evidence="9">Cytochrome c-type biogenesis protein CcmB</fullName>
    </submittedName>
</protein>
<comment type="caution">
    <text evidence="9">The sequence shown here is derived from an EMBL/GenBank/DDBJ whole genome shotgun (WGS) entry which is preliminary data.</text>
</comment>
<keyword evidence="5" id="KW-0201">Cytochrome c-type biogenesis</keyword>
<evidence type="ECO:0000256" key="5">
    <source>
        <dbReference type="ARBA" id="ARBA00022748"/>
    </source>
</evidence>
<organism evidence="9 10">
    <name type="scientific">Thermincola ferriacetica</name>
    <dbReference type="NCBI Taxonomy" id="281456"/>
    <lineage>
        <taxon>Bacteria</taxon>
        <taxon>Bacillati</taxon>
        <taxon>Bacillota</taxon>
        <taxon>Clostridia</taxon>
        <taxon>Eubacteriales</taxon>
        <taxon>Thermincolaceae</taxon>
        <taxon>Thermincola</taxon>
    </lineage>
</organism>
<gene>
    <name evidence="9" type="ORF">Tfer_0792</name>
</gene>
<keyword evidence="10" id="KW-1185">Reference proteome</keyword>
<evidence type="ECO:0000256" key="4">
    <source>
        <dbReference type="ARBA" id="ARBA00022692"/>
    </source>
</evidence>
<dbReference type="GO" id="GO:1903607">
    <property type="term" value="P:cytochrome c biosynthetic process"/>
    <property type="evidence" value="ECO:0007669"/>
    <property type="project" value="TreeGrafter"/>
</dbReference>